<name>A0AAV5CCD6_ELECO</name>
<reference evidence="2" key="2">
    <citation type="submission" date="2021-12" db="EMBL/GenBank/DDBJ databases">
        <title>Resequencing data analysis of finger millet.</title>
        <authorList>
            <person name="Hatakeyama M."/>
            <person name="Aluri S."/>
            <person name="Balachadran M.T."/>
            <person name="Sivarajan S.R."/>
            <person name="Poveda L."/>
            <person name="Shimizu-Inatsugi R."/>
            <person name="Schlapbach R."/>
            <person name="Sreeman S.M."/>
            <person name="Shimizu K.K."/>
        </authorList>
    </citation>
    <scope>NUCLEOTIDE SEQUENCE</scope>
</reference>
<evidence type="ECO:0000313" key="3">
    <source>
        <dbReference type="Proteomes" id="UP001054889"/>
    </source>
</evidence>
<protein>
    <submittedName>
        <fullName evidence="2">Uncharacterized protein</fullName>
    </submittedName>
</protein>
<evidence type="ECO:0000313" key="2">
    <source>
        <dbReference type="EMBL" id="GJM95787.1"/>
    </source>
</evidence>
<feature type="region of interest" description="Disordered" evidence="1">
    <location>
        <begin position="80"/>
        <end position="99"/>
    </location>
</feature>
<keyword evidence="3" id="KW-1185">Reference proteome</keyword>
<comment type="caution">
    <text evidence="2">The sequence shown here is derived from an EMBL/GenBank/DDBJ whole genome shotgun (WGS) entry which is preliminary data.</text>
</comment>
<dbReference type="AlphaFoldDB" id="A0AAV5CCD6"/>
<feature type="region of interest" description="Disordered" evidence="1">
    <location>
        <begin position="1"/>
        <end position="28"/>
    </location>
</feature>
<reference evidence="2" key="1">
    <citation type="journal article" date="2018" name="DNA Res.">
        <title>Multiple hybrid de novo genome assembly of finger millet, an orphan allotetraploid crop.</title>
        <authorList>
            <person name="Hatakeyama M."/>
            <person name="Aluri S."/>
            <person name="Balachadran M.T."/>
            <person name="Sivarajan S.R."/>
            <person name="Patrignani A."/>
            <person name="Gruter S."/>
            <person name="Poveda L."/>
            <person name="Shimizu-Inatsugi R."/>
            <person name="Baeten J."/>
            <person name="Francoijs K.J."/>
            <person name="Nataraja K.N."/>
            <person name="Reddy Y.A.N."/>
            <person name="Phadnis S."/>
            <person name="Ravikumar R.L."/>
            <person name="Schlapbach R."/>
            <person name="Sreeman S.M."/>
            <person name="Shimizu K.K."/>
        </authorList>
    </citation>
    <scope>NUCLEOTIDE SEQUENCE</scope>
</reference>
<accession>A0AAV5CCD6</accession>
<gene>
    <name evidence="2" type="primary">ga12565</name>
    <name evidence="2" type="ORF">PR202_ga12565</name>
</gene>
<sequence length="99" mass="10977">MRLSAMAPRLASSSTVRPTRHGRRPKMASWRRSVVSRSRFSRWALCSCSLNLSMRCLRKPSMSIIFLHWSSSGIALNRASTRAASATDGHTSGWDSPSP</sequence>
<dbReference type="Proteomes" id="UP001054889">
    <property type="component" value="Unassembled WGS sequence"/>
</dbReference>
<dbReference type="EMBL" id="BQKI01000006">
    <property type="protein sequence ID" value="GJM95787.1"/>
    <property type="molecule type" value="Genomic_DNA"/>
</dbReference>
<evidence type="ECO:0000256" key="1">
    <source>
        <dbReference type="SAM" id="MobiDB-lite"/>
    </source>
</evidence>
<organism evidence="2 3">
    <name type="scientific">Eleusine coracana subsp. coracana</name>
    <dbReference type="NCBI Taxonomy" id="191504"/>
    <lineage>
        <taxon>Eukaryota</taxon>
        <taxon>Viridiplantae</taxon>
        <taxon>Streptophyta</taxon>
        <taxon>Embryophyta</taxon>
        <taxon>Tracheophyta</taxon>
        <taxon>Spermatophyta</taxon>
        <taxon>Magnoliopsida</taxon>
        <taxon>Liliopsida</taxon>
        <taxon>Poales</taxon>
        <taxon>Poaceae</taxon>
        <taxon>PACMAD clade</taxon>
        <taxon>Chloridoideae</taxon>
        <taxon>Cynodonteae</taxon>
        <taxon>Eleusininae</taxon>
        <taxon>Eleusine</taxon>
    </lineage>
</organism>
<proteinExistence type="predicted"/>